<name>A0ABW8NMJ3_9GAMM</name>
<sequence>MSVEIKTATLEPVRNTFTPIAKRFGDKPASRYQEASYDIQGVTNFHYKPAWNEAFEINDARRTAIQMEDWYSLKDPRQFYYGTYVGSRGKMQENAENNYSFFEKRHFAARLPDVVKEKLIRLVVPLRHVEQAANLNNMYGVSVGYGTTITQALVYEGMDRLGIAQYLSRIGLILDGNTGTALEQAKQFWMNDGCWQGVRALCEETLVQQDWFELVIAQNLIIDTLIGDLYYCQLDQWLADQDVPDVSMLLEFMQEWQKDRNRWLDSILKLAAAESDSNRAQLLTWADKWSAKASVALTPVALELLGEDALSQAQDVLATRLNKLGIK</sequence>
<evidence type="ECO:0000256" key="2">
    <source>
        <dbReference type="ARBA" id="ARBA00023033"/>
    </source>
</evidence>
<evidence type="ECO:0000313" key="4">
    <source>
        <dbReference type="Proteomes" id="UP001620597"/>
    </source>
</evidence>
<protein>
    <submittedName>
        <fullName evidence="3">Aromatic/alkene monooxygenase hydroxylase subunit beta</fullName>
    </submittedName>
</protein>
<dbReference type="InterPro" id="IPR012348">
    <property type="entry name" value="RNR-like"/>
</dbReference>
<dbReference type="InterPro" id="IPR009078">
    <property type="entry name" value="Ferritin-like_SF"/>
</dbReference>
<dbReference type="CDD" id="cd01058">
    <property type="entry name" value="AAMH_B"/>
    <property type="match status" value="1"/>
</dbReference>
<dbReference type="PIRSF" id="PIRSF000040">
    <property type="entry name" value="MMOH_comp"/>
    <property type="match status" value="1"/>
</dbReference>
<reference evidence="3 4" key="1">
    <citation type="submission" date="2024-03" db="EMBL/GenBank/DDBJ databases">
        <title>High-quality draft genome sequence of Oceanobacter sp. wDCs-4.</title>
        <authorList>
            <person name="Dong C."/>
        </authorList>
    </citation>
    <scope>NUCLEOTIDE SEQUENCE [LARGE SCALE GENOMIC DNA]</scope>
    <source>
        <strain evidence="4">wDCs-4</strain>
    </source>
</reference>
<keyword evidence="2 3" id="KW-0503">Monooxygenase</keyword>
<dbReference type="RefSeq" id="WP_416207137.1">
    <property type="nucleotide sequence ID" value="NZ_JBBKTX010000026.1"/>
</dbReference>
<dbReference type="GO" id="GO:0004497">
    <property type="term" value="F:monooxygenase activity"/>
    <property type="evidence" value="ECO:0007669"/>
    <property type="project" value="UniProtKB-KW"/>
</dbReference>
<proteinExistence type="predicted"/>
<dbReference type="Proteomes" id="UP001620597">
    <property type="component" value="Unassembled WGS sequence"/>
</dbReference>
<organism evidence="3 4">
    <name type="scientific">Oceanobacter antarcticus</name>
    <dbReference type="NCBI Taxonomy" id="3133425"/>
    <lineage>
        <taxon>Bacteria</taxon>
        <taxon>Pseudomonadati</taxon>
        <taxon>Pseudomonadota</taxon>
        <taxon>Gammaproteobacteria</taxon>
        <taxon>Oceanospirillales</taxon>
        <taxon>Oceanospirillaceae</taxon>
        <taxon>Oceanobacter</taxon>
    </lineage>
</organism>
<evidence type="ECO:0000256" key="1">
    <source>
        <dbReference type="ARBA" id="ARBA00023002"/>
    </source>
</evidence>
<dbReference type="Gene3D" id="1.10.620.20">
    <property type="entry name" value="Ribonucleotide Reductase, subunit A"/>
    <property type="match status" value="1"/>
</dbReference>
<dbReference type="InterPro" id="IPR003430">
    <property type="entry name" value="Phenol_Hydrox"/>
</dbReference>
<dbReference type="EMBL" id="JBBKTX010000026">
    <property type="protein sequence ID" value="MFK4754212.1"/>
    <property type="molecule type" value="Genomic_DNA"/>
</dbReference>
<dbReference type="SUPFAM" id="SSF47240">
    <property type="entry name" value="Ferritin-like"/>
    <property type="match status" value="1"/>
</dbReference>
<comment type="caution">
    <text evidence="3">The sequence shown here is derived from an EMBL/GenBank/DDBJ whole genome shotgun (WGS) entry which is preliminary data.</text>
</comment>
<keyword evidence="4" id="KW-1185">Reference proteome</keyword>
<dbReference type="Pfam" id="PF02332">
    <property type="entry name" value="Phenol_Hydrox"/>
    <property type="match status" value="1"/>
</dbReference>
<evidence type="ECO:0000313" key="3">
    <source>
        <dbReference type="EMBL" id="MFK4754212.1"/>
    </source>
</evidence>
<keyword evidence="1" id="KW-0560">Oxidoreductase</keyword>
<gene>
    <name evidence="3" type="ORF">WG929_17505</name>
</gene>
<dbReference type="InterPro" id="IPR012078">
    <property type="entry name" value="MP_mOase_hydro"/>
</dbReference>
<accession>A0ABW8NMJ3</accession>